<feature type="domain" description="Exonuclease" evidence="2">
    <location>
        <begin position="148"/>
        <end position="316"/>
    </location>
</feature>
<dbReference type="Pfam" id="PF21762">
    <property type="entry name" value="DEDDh_C"/>
    <property type="match status" value="1"/>
</dbReference>
<dbReference type="InterPro" id="IPR048519">
    <property type="entry name" value="Gfd2/YDR514C-like_C"/>
</dbReference>
<evidence type="ECO:0000313" key="3">
    <source>
        <dbReference type="EMBL" id="CAH3024923.1"/>
    </source>
</evidence>
<protein>
    <recommendedName>
        <fullName evidence="2">Exonuclease domain-containing protein</fullName>
    </recommendedName>
</protein>
<name>A0ABN8M5T2_9CNID</name>
<dbReference type="InterPro" id="IPR036397">
    <property type="entry name" value="RNaseH_sf"/>
</dbReference>
<evidence type="ECO:0000259" key="2">
    <source>
        <dbReference type="SMART" id="SM00479"/>
    </source>
</evidence>
<sequence length="316" mass="36558">MASSENRNFFYKYESMRTKWSRFFDQGNAKAGTIRTFFNTFHKNHRGFTYVVGELFDESIHLLVSPDQYNLIKEEIEKKVGETLPDVSRSRDVIIKARGKSFPNLQSFKNYSKTLDEQNKEIEKRRKENARKSVVELQRTIRRNPKALILSFDLEAYEHNHSIILEIGYAMTTLNNQEAVQTFHYIIQENLSYSNKDYVPDKRDHFNFGTSEHMSLKEAAAKLRDHIKGADFLVTHSGAHDTQFLEKCEVSVSGKLMFDTQVLSLTLLPDGPPVYGLKKLLEDLKIPFDEEVLHNGGNDAYYTLKAFLSLAKLELQ</sequence>
<dbReference type="SMART" id="SM00479">
    <property type="entry name" value="EXOIII"/>
    <property type="match status" value="1"/>
</dbReference>
<evidence type="ECO:0000256" key="1">
    <source>
        <dbReference type="SAM" id="Coils"/>
    </source>
</evidence>
<reference evidence="3 4" key="1">
    <citation type="submission" date="2022-05" db="EMBL/GenBank/DDBJ databases">
        <authorList>
            <consortium name="Genoscope - CEA"/>
            <person name="William W."/>
        </authorList>
    </citation>
    <scope>NUCLEOTIDE SEQUENCE [LARGE SCALE GENOMIC DNA]</scope>
</reference>
<evidence type="ECO:0000313" key="4">
    <source>
        <dbReference type="Proteomes" id="UP001159427"/>
    </source>
</evidence>
<dbReference type="Proteomes" id="UP001159427">
    <property type="component" value="Unassembled WGS sequence"/>
</dbReference>
<feature type="coiled-coil region" evidence="1">
    <location>
        <begin position="108"/>
        <end position="140"/>
    </location>
</feature>
<proteinExistence type="predicted"/>
<accession>A0ABN8M5T2</accession>
<gene>
    <name evidence="3" type="ORF">PEVE_00024482</name>
</gene>
<keyword evidence="4" id="KW-1185">Reference proteome</keyword>
<comment type="caution">
    <text evidence="3">The sequence shown here is derived from an EMBL/GenBank/DDBJ whole genome shotgun (WGS) entry which is preliminary data.</text>
</comment>
<organism evidence="3 4">
    <name type="scientific">Porites evermanni</name>
    <dbReference type="NCBI Taxonomy" id="104178"/>
    <lineage>
        <taxon>Eukaryota</taxon>
        <taxon>Metazoa</taxon>
        <taxon>Cnidaria</taxon>
        <taxon>Anthozoa</taxon>
        <taxon>Hexacorallia</taxon>
        <taxon>Scleractinia</taxon>
        <taxon>Fungiina</taxon>
        <taxon>Poritidae</taxon>
        <taxon>Porites</taxon>
    </lineage>
</organism>
<dbReference type="PANTHER" id="PTHR28083:SF1">
    <property type="entry name" value="GOOD FOR FULL DBP5 ACTIVITY PROTEIN 2"/>
    <property type="match status" value="1"/>
</dbReference>
<dbReference type="InterPro" id="IPR013520">
    <property type="entry name" value="Ribonucl_H"/>
</dbReference>
<dbReference type="EMBL" id="CALNXI010000328">
    <property type="protein sequence ID" value="CAH3024923.1"/>
    <property type="molecule type" value="Genomic_DNA"/>
</dbReference>
<keyword evidence="1" id="KW-0175">Coiled coil</keyword>
<dbReference type="InterPro" id="IPR040151">
    <property type="entry name" value="Gfd2/YDR514C-like"/>
</dbReference>
<dbReference type="Gene3D" id="3.30.420.10">
    <property type="entry name" value="Ribonuclease H-like superfamily/Ribonuclease H"/>
    <property type="match status" value="1"/>
</dbReference>
<dbReference type="PANTHER" id="PTHR28083">
    <property type="entry name" value="GOOD FOR FULL DBP5 ACTIVITY PROTEIN 2"/>
    <property type="match status" value="1"/>
</dbReference>
<dbReference type="InterPro" id="IPR012337">
    <property type="entry name" value="RNaseH-like_sf"/>
</dbReference>
<dbReference type="SUPFAM" id="SSF53098">
    <property type="entry name" value="Ribonuclease H-like"/>
    <property type="match status" value="1"/>
</dbReference>